<dbReference type="GeneID" id="103518125"/>
<feature type="compositionally biased region" description="Basic and acidic residues" evidence="1">
    <location>
        <begin position="635"/>
        <end position="644"/>
    </location>
</feature>
<feature type="compositionally biased region" description="Polar residues" evidence="1">
    <location>
        <begin position="90"/>
        <end position="102"/>
    </location>
</feature>
<feature type="compositionally biased region" description="Low complexity" evidence="1">
    <location>
        <begin position="260"/>
        <end position="288"/>
    </location>
</feature>
<name>A0A1S4ELY7_DIACI</name>
<dbReference type="AlphaFoldDB" id="A0A1S4ELY7"/>
<keyword evidence="3" id="KW-0808">Transferase</keyword>
<feature type="compositionally biased region" description="Polar residues" evidence="1">
    <location>
        <begin position="26"/>
        <end position="42"/>
    </location>
</feature>
<dbReference type="GO" id="GO:0016301">
    <property type="term" value="F:kinase activity"/>
    <property type="evidence" value="ECO:0007669"/>
    <property type="project" value="UniProtKB-KW"/>
</dbReference>
<feature type="region of interest" description="Disordered" evidence="1">
    <location>
        <begin position="118"/>
        <end position="420"/>
    </location>
</feature>
<organism evidence="2 3">
    <name type="scientific">Diaphorina citri</name>
    <name type="common">Asian citrus psyllid</name>
    <dbReference type="NCBI Taxonomy" id="121845"/>
    <lineage>
        <taxon>Eukaryota</taxon>
        <taxon>Metazoa</taxon>
        <taxon>Ecdysozoa</taxon>
        <taxon>Arthropoda</taxon>
        <taxon>Hexapoda</taxon>
        <taxon>Insecta</taxon>
        <taxon>Pterygota</taxon>
        <taxon>Neoptera</taxon>
        <taxon>Paraneoptera</taxon>
        <taxon>Hemiptera</taxon>
        <taxon>Sternorrhyncha</taxon>
        <taxon>Psylloidea</taxon>
        <taxon>Psyllidae</taxon>
        <taxon>Diaphorininae</taxon>
        <taxon>Diaphorina</taxon>
    </lineage>
</organism>
<feature type="compositionally biased region" description="Polar residues" evidence="1">
    <location>
        <begin position="235"/>
        <end position="247"/>
    </location>
</feature>
<feature type="region of interest" description="Disordered" evidence="1">
    <location>
        <begin position="1"/>
        <end position="105"/>
    </location>
</feature>
<dbReference type="RefSeq" id="XP_017303186.2">
    <property type="nucleotide sequence ID" value="XM_017447697.2"/>
</dbReference>
<dbReference type="KEGG" id="dci:103518125"/>
<dbReference type="STRING" id="121845.A0A1S4ELY7"/>
<feature type="compositionally biased region" description="Low complexity" evidence="1">
    <location>
        <begin position="123"/>
        <end position="154"/>
    </location>
</feature>
<feature type="compositionally biased region" description="Pro residues" evidence="1">
    <location>
        <begin position="408"/>
        <end position="418"/>
    </location>
</feature>
<protein>
    <submittedName>
        <fullName evidence="3">Probable serine/threonine-protein kinase DDB_G0267686</fullName>
    </submittedName>
</protein>
<proteinExistence type="predicted"/>
<feature type="compositionally biased region" description="Basic and acidic residues" evidence="1">
    <location>
        <begin position="559"/>
        <end position="585"/>
    </location>
</feature>
<reference evidence="3" key="1">
    <citation type="submission" date="2025-08" db="UniProtKB">
        <authorList>
            <consortium name="RefSeq"/>
        </authorList>
    </citation>
    <scope>IDENTIFICATION</scope>
</reference>
<gene>
    <name evidence="3" type="primary">LOC103518125</name>
</gene>
<feature type="region of interest" description="Disordered" evidence="1">
    <location>
        <begin position="511"/>
        <end position="667"/>
    </location>
</feature>
<evidence type="ECO:0000313" key="2">
    <source>
        <dbReference type="Proteomes" id="UP000079169"/>
    </source>
</evidence>
<dbReference type="Proteomes" id="UP000079169">
    <property type="component" value="Unplaced"/>
</dbReference>
<feature type="compositionally biased region" description="Polar residues" evidence="1">
    <location>
        <begin position="212"/>
        <end position="228"/>
    </location>
</feature>
<sequence>MMRQSNSPMPPKSPLHPLGSPGLMRRTSNPNISPQVGSPQGDNSNGSGGSNSMGMIPVPPELVGRFKNFRMGLRGGSPMWNTGRPAPKHIQTTVAQSSTDGKSMTKVPSLVSLDYNDFDDENSSSSKPCSSNNKNSANSSSYKNNNRVNNNSVRDNNKTSKAALQKHLDAARKAVKQHTTLVQEYRNKQRPPVVSSGPSPGPQQMGGGASPHSPNIMMSPQQQQTNMSPRHHQQSPKIGTPMSQMKLSQYRHGQAMSPAQQQQIQQQMQQQQQQQQQQQIQQQQQQMPPESPQPSPFNPAARGPTPTSPFNVQPQTPASVGRSQTPNSPLPPHQYSGPHSPMPPMQFGGSSPSMASRSPMNTVGQSPLNSVGQSPMNSVGQSPMHPQSPMISMNPTPPPQSPRHTPFAQPPSPVPPQSPKVTVYDDIVLVESCKGESNLEVEELQSALENNVMSAVVSMPMEHIEITSLDSDGVDNEMLNECMDSSDLVVLNVPPDDGDEACLMEMDEEKVDETPGGEEMKSGELDTVLSENHGEEDKEMDETYPSHLQQAKDVYSPHVNEHEDFQGKDEFHIQKEEGYGQRKEEEEVYSPHLHQRKTLPGKVMPGESTSELSSSREQDEAESNEEVEMTNGGKHLREEDKEPVSTEEVTPSSTEDAEVSLDIEGKK</sequence>
<feature type="compositionally biased region" description="Polar residues" evidence="1">
    <location>
        <begin position="308"/>
        <end position="327"/>
    </location>
</feature>
<keyword evidence="2" id="KW-1185">Reference proteome</keyword>
<keyword evidence="3" id="KW-0418">Kinase</keyword>
<dbReference type="PaxDb" id="121845-A0A1S4ELY7"/>
<evidence type="ECO:0000256" key="1">
    <source>
        <dbReference type="SAM" id="MobiDB-lite"/>
    </source>
</evidence>
<accession>A0A1S4ELY7</accession>
<evidence type="ECO:0000313" key="3">
    <source>
        <dbReference type="RefSeq" id="XP_017303186.2"/>
    </source>
</evidence>
<feature type="compositionally biased region" description="Acidic residues" evidence="1">
    <location>
        <begin position="619"/>
        <end position="628"/>
    </location>
</feature>
<feature type="compositionally biased region" description="Polar residues" evidence="1">
    <location>
        <begin position="348"/>
        <end position="394"/>
    </location>
</feature>